<reference evidence="1" key="1">
    <citation type="submission" date="2017-12" db="EMBL/GenBank/DDBJ databases">
        <authorList>
            <person name="Barbosa P."/>
            <person name="Usie A."/>
            <person name="Ramos A.M."/>
        </authorList>
    </citation>
    <scope>NUCLEOTIDE SEQUENCE</scope>
    <source>
        <strain evidence="1">HL8</strain>
        <tissue evidence="1">Leaves</tissue>
    </source>
</reference>
<comment type="caution">
    <text evidence="1">The sequence shown here is derived from an EMBL/GenBank/DDBJ whole genome shotgun (WGS) entry which is preliminary data.</text>
</comment>
<protein>
    <submittedName>
        <fullName evidence="1">Uncharacterized protein</fullName>
    </submittedName>
</protein>
<reference evidence="1" key="2">
    <citation type="journal article" date="2018" name="Sci. Data">
        <title>The draft genome sequence of cork oak.</title>
        <authorList>
            <person name="Ramos A.M."/>
            <person name="Usie A."/>
            <person name="Barbosa P."/>
            <person name="Barros P.M."/>
            <person name="Capote T."/>
            <person name="Chaves I."/>
            <person name="Simoes F."/>
            <person name="Abreu I."/>
            <person name="Carrasquinho I."/>
            <person name="Faro C."/>
            <person name="Guimaraes J.B."/>
            <person name="Mendonca D."/>
            <person name="Nobrega F."/>
            <person name="Rodrigues L."/>
            <person name="Saibo N.J.M."/>
            <person name="Varela M.C."/>
            <person name="Egas C."/>
            <person name="Matos J."/>
            <person name="Miguel C.M."/>
            <person name="Oliveira M.M."/>
            <person name="Ricardo C.P."/>
            <person name="Goncalves S."/>
        </authorList>
    </citation>
    <scope>NUCLEOTIDE SEQUENCE [LARGE SCALE GENOMIC DNA]</scope>
    <source>
        <strain evidence="1">HL8</strain>
    </source>
</reference>
<proteinExistence type="predicted"/>
<accession>A0AAW0M0J2</accession>
<name>A0AAW0M0J2_QUESU</name>
<dbReference type="AlphaFoldDB" id="A0AAW0M0J2"/>
<sequence>MAWAVVVKLLEHSCSFTSSSTVLFIPDVAYFLWVWVGVEVKAGQPLKVSPGEEKLIHLSQLM</sequence>
<evidence type="ECO:0000313" key="1">
    <source>
        <dbReference type="EMBL" id="KAK7857225.1"/>
    </source>
</evidence>
<gene>
    <name evidence="1" type="ORF">CFP56_019145</name>
</gene>
<dbReference type="EMBL" id="PKMF04000029">
    <property type="protein sequence ID" value="KAK7857225.1"/>
    <property type="molecule type" value="Genomic_DNA"/>
</dbReference>
<reference evidence="1" key="3">
    <citation type="submission" date="2023-07" db="EMBL/GenBank/DDBJ databases">
        <title>An improved reference 1 genome and first organelle genomes of Quercus suber.</title>
        <authorList>
            <consortium name="Genosuber Consortium"/>
            <person name="Usie A."/>
            <person name="Serra O."/>
            <person name="Barros P."/>
        </authorList>
    </citation>
    <scope>NUCLEOTIDE SEQUENCE</scope>
    <source>
        <strain evidence="1">HL8</strain>
        <tissue evidence="1">Leaves</tissue>
    </source>
</reference>
<organism evidence="1">
    <name type="scientific">Quercus suber</name>
    <name type="common">Cork oak</name>
    <dbReference type="NCBI Taxonomy" id="58331"/>
    <lineage>
        <taxon>Eukaryota</taxon>
        <taxon>Viridiplantae</taxon>
        <taxon>Streptophyta</taxon>
        <taxon>Embryophyta</taxon>
        <taxon>Tracheophyta</taxon>
        <taxon>Spermatophyta</taxon>
        <taxon>Magnoliopsida</taxon>
        <taxon>eudicotyledons</taxon>
        <taxon>Gunneridae</taxon>
        <taxon>Pentapetalae</taxon>
        <taxon>rosids</taxon>
        <taxon>fabids</taxon>
        <taxon>Fagales</taxon>
        <taxon>Fagaceae</taxon>
        <taxon>Quercus</taxon>
    </lineage>
</organism>